<dbReference type="AlphaFoldDB" id="A0A174D951"/>
<name>A0A174D951_9CLOT</name>
<proteinExistence type="predicted"/>
<protein>
    <submittedName>
        <fullName evidence="1">MazG-like family</fullName>
    </submittedName>
</protein>
<dbReference type="Proteomes" id="UP000095558">
    <property type="component" value="Unassembled WGS sequence"/>
</dbReference>
<organism evidence="1 2">
    <name type="scientific">Clostridium disporicum</name>
    <dbReference type="NCBI Taxonomy" id="84024"/>
    <lineage>
        <taxon>Bacteria</taxon>
        <taxon>Bacillati</taxon>
        <taxon>Bacillota</taxon>
        <taxon>Clostridia</taxon>
        <taxon>Eubacteriales</taxon>
        <taxon>Clostridiaceae</taxon>
        <taxon>Clostridium</taxon>
    </lineage>
</organism>
<evidence type="ECO:0000313" key="1">
    <source>
        <dbReference type="EMBL" id="CUO74181.1"/>
    </source>
</evidence>
<dbReference type="InterPro" id="IPR025984">
    <property type="entry name" value="DCTPP"/>
</dbReference>
<dbReference type="Pfam" id="PF12643">
    <property type="entry name" value="MazG-like"/>
    <property type="match status" value="1"/>
</dbReference>
<sequence>MKKKEELNIMANIKIIEELKANLLCIIGEFFLLLTRGTNVAKDSILNCIAGAILILYVLAQKLGYSCNEVDDELRKKLKLGIAEEHEYEKEGKSLTKLQNHIKGRY</sequence>
<accession>A0A174D951</accession>
<dbReference type="STRING" id="84024.ERS852471_02353"/>
<dbReference type="GO" id="GO:0047429">
    <property type="term" value="F:nucleoside triphosphate diphosphatase activity"/>
    <property type="evidence" value="ECO:0007669"/>
    <property type="project" value="InterPro"/>
</dbReference>
<reference evidence="1 2" key="1">
    <citation type="submission" date="2015-09" db="EMBL/GenBank/DDBJ databases">
        <authorList>
            <consortium name="Pathogen Informatics"/>
        </authorList>
    </citation>
    <scope>NUCLEOTIDE SEQUENCE [LARGE SCALE GENOMIC DNA]</scope>
    <source>
        <strain evidence="1 2">2789STDY5834855</strain>
    </source>
</reference>
<dbReference type="EMBL" id="CYZV01000046">
    <property type="protein sequence ID" value="CUO74181.1"/>
    <property type="molecule type" value="Genomic_DNA"/>
</dbReference>
<evidence type="ECO:0000313" key="2">
    <source>
        <dbReference type="Proteomes" id="UP000095558"/>
    </source>
</evidence>
<dbReference type="GO" id="GO:0009143">
    <property type="term" value="P:nucleoside triphosphate catabolic process"/>
    <property type="evidence" value="ECO:0007669"/>
    <property type="project" value="InterPro"/>
</dbReference>
<gene>
    <name evidence="1" type="ORF">ERS852470_03224</name>
</gene>